<proteinExistence type="predicted"/>
<keyword evidence="2" id="KW-0677">Repeat</keyword>
<dbReference type="Pfam" id="PF13499">
    <property type="entry name" value="EF-hand_7"/>
    <property type="match status" value="1"/>
</dbReference>
<dbReference type="PROSITE" id="PS50222">
    <property type="entry name" value="EF_HAND_2"/>
    <property type="match status" value="3"/>
</dbReference>
<dbReference type="FunFam" id="1.10.238.10:FF:000037">
    <property type="entry name" value="calcium-binding protein 1 isoform X2"/>
    <property type="match status" value="1"/>
</dbReference>
<dbReference type="GO" id="GO:0005509">
    <property type="term" value="F:calcium ion binding"/>
    <property type="evidence" value="ECO:0007669"/>
    <property type="project" value="InterPro"/>
</dbReference>
<dbReference type="CDD" id="cd00051">
    <property type="entry name" value="EFh"/>
    <property type="match status" value="1"/>
</dbReference>
<evidence type="ECO:0000259" key="5">
    <source>
        <dbReference type="PROSITE" id="PS50222"/>
    </source>
</evidence>
<accession>A0A8D3AYB3</accession>
<dbReference type="GeneTree" id="ENSGT00940000164685"/>
<dbReference type="GO" id="GO:0005737">
    <property type="term" value="C:cytoplasm"/>
    <property type="evidence" value="ECO:0007669"/>
    <property type="project" value="TreeGrafter"/>
</dbReference>
<feature type="domain" description="EF-hand" evidence="5">
    <location>
        <begin position="272"/>
        <end position="303"/>
    </location>
</feature>
<evidence type="ECO:0000313" key="7">
    <source>
        <dbReference type="Proteomes" id="UP000694558"/>
    </source>
</evidence>
<dbReference type="PANTHER" id="PTHR45917">
    <property type="entry name" value="CALCIUM-BINDING PROTEIN 1-RELATED"/>
    <property type="match status" value="1"/>
</dbReference>
<evidence type="ECO:0000256" key="2">
    <source>
        <dbReference type="ARBA" id="ARBA00022737"/>
    </source>
</evidence>
<feature type="region of interest" description="Disordered" evidence="4">
    <location>
        <begin position="64"/>
        <end position="87"/>
    </location>
</feature>
<dbReference type="GO" id="GO:0005246">
    <property type="term" value="F:calcium channel regulator activity"/>
    <property type="evidence" value="ECO:0007669"/>
    <property type="project" value="TreeGrafter"/>
</dbReference>
<organism evidence="6 7">
    <name type="scientific">Scophthalmus maximus</name>
    <name type="common">Turbot</name>
    <name type="synonym">Psetta maxima</name>
    <dbReference type="NCBI Taxonomy" id="52904"/>
    <lineage>
        <taxon>Eukaryota</taxon>
        <taxon>Metazoa</taxon>
        <taxon>Chordata</taxon>
        <taxon>Craniata</taxon>
        <taxon>Vertebrata</taxon>
        <taxon>Euteleostomi</taxon>
        <taxon>Actinopterygii</taxon>
        <taxon>Neopterygii</taxon>
        <taxon>Teleostei</taxon>
        <taxon>Neoteleostei</taxon>
        <taxon>Acanthomorphata</taxon>
        <taxon>Carangaria</taxon>
        <taxon>Pleuronectiformes</taxon>
        <taxon>Pleuronectoidei</taxon>
        <taxon>Scophthalmidae</taxon>
        <taxon>Scophthalmus</taxon>
    </lineage>
</organism>
<reference evidence="6" key="2">
    <citation type="submission" date="2025-08" db="UniProtKB">
        <authorList>
            <consortium name="Ensembl"/>
        </authorList>
    </citation>
    <scope>IDENTIFICATION</scope>
</reference>
<feature type="domain" description="EF-hand" evidence="5">
    <location>
        <begin position="161"/>
        <end position="196"/>
    </location>
</feature>
<dbReference type="InterPro" id="IPR043582">
    <property type="entry name" value="CaBP1/2/4/5"/>
</dbReference>
<dbReference type="InterPro" id="IPR018247">
    <property type="entry name" value="EF_Hand_1_Ca_BS"/>
</dbReference>
<dbReference type="PANTHER" id="PTHR45917:SF12">
    <property type="entry name" value="CALMODULIN-ALPHA-LIKE"/>
    <property type="match status" value="1"/>
</dbReference>
<evidence type="ECO:0000256" key="4">
    <source>
        <dbReference type="SAM" id="MobiDB-lite"/>
    </source>
</evidence>
<name>A0A8D3AYB3_SCOMX</name>
<feature type="domain" description="EF-hand" evidence="5">
    <location>
        <begin position="235"/>
        <end position="270"/>
    </location>
</feature>
<reference evidence="6" key="1">
    <citation type="submission" date="2023-05" db="EMBL/GenBank/DDBJ databases">
        <title>High-quality long-read genome of Scophthalmus maximus.</title>
        <authorList>
            <person name="Lien S."/>
            <person name="Martinez P."/>
        </authorList>
    </citation>
    <scope>NUCLEOTIDE SEQUENCE [LARGE SCALE GENOMIC DNA]</scope>
</reference>
<keyword evidence="3" id="KW-0106">Calcium</keyword>
<evidence type="ECO:0000256" key="3">
    <source>
        <dbReference type="ARBA" id="ARBA00022837"/>
    </source>
</evidence>
<dbReference type="AlphaFoldDB" id="A0A8D3AYB3"/>
<sequence>MRTCKSYMVHMGCVAKCRPGPNPVSKRLHVATATARITFIHCRKSCQRQFKGFSVLPKDTSAFRLGDAGMEPPDLRVDGRPTPPPEPQCGFYDGSIKKKIESFRRWSSASIKRPPKQKAKTLSLSSPVGNPEDLWLQEGDRRKLRPIVDSVFGQDRDLRPEEMEELREAFREFDKDKDGFISCKDLGECMRTMGYMPTEMELIELSQQICGGKVDFEDFVELMGPKMLAETADMIGVKELRDAFREFDSDGDGQISLGELREAMKKLMGEQLNHREIDEILRDVDLNGDGQVDFEEFVRMMSR</sequence>
<evidence type="ECO:0000313" key="6">
    <source>
        <dbReference type="Ensembl" id="ENSSMAP00000025509.2"/>
    </source>
</evidence>
<dbReference type="Ensembl" id="ENSSMAT00000025819.2">
    <property type="protein sequence ID" value="ENSSMAP00000025509.2"/>
    <property type="gene ID" value="ENSSMAG00000015601.2"/>
</dbReference>
<keyword evidence="1" id="KW-0479">Metal-binding</keyword>
<protein>
    <recommendedName>
        <fullName evidence="5">EF-hand domain-containing protein</fullName>
    </recommendedName>
</protein>
<dbReference type="Gene3D" id="1.10.238.10">
    <property type="entry name" value="EF-hand"/>
    <property type="match status" value="2"/>
</dbReference>
<dbReference type="InterPro" id="IPR002048">
    <property type="entry name" value="EF_hand_dom"/>
</dbReference>
<dbReference type="SUPFAM" id="SSF47473">
    <property type="entry name" value="EF-hand"/>
    <property type="match status" value="1"/>
</dbReference>
<dbReference type="InterPro" id="IPR011992">
    <property type="entry name" value="EF-hand-dom_pair"/>
</dbReference>
<dbReference type="PROSITE" id="PS00018">
    <property type="entry name" value="EF_HAND_1"/>
    <property type="match status" value="3"/>
</dbReference>
<gene>
    <name evidence="6" type="primary">cabp2a</name>
</gene>
<dbReference type="Pfam" id="PF00036">
    <property type="entry name" value="EF-hand_1"/>
    <property type="match status" value="1"/>
</dbReference>
<dbReference type="FunFam" id="1.10.238.10:FF:000069">
    <property type="entry name" value="calcium-binding protein 1 isoform X1"/>
    <property type="match status" value="1"/>
</dbReference>
<dbReference type="Proteomes" id="UP000694558">
    <property type="component" value="Chromosome 8"/>
</dbReference>
<dbReference type="SMART" id="SM00054">
    <property type="entry name" value="EFh"/>
    <property type="match status" value="3"/>
</dbReference>
<evidence type="ECO:0000256" key="1">
    <source>
        <dbReference type="ARBA" id="ARBA00022723"/>
    </source>
</evidence>